<protein>
    <recommendedName>
        <fullName evidence="7">UvrABC system protein C</fullName>
        <shortName evidence="7">Protein UvrC</shortName>
    </recommendedName>
    <alternativeName>
        <fullName evidence="7">Excinuclease ABC subunit C</fullName>
    </alternativeName>
</protein>
<comment type="function">
    <text evidence="7">The UvrABC repair system catalyzes the recognition and processing of DNA lesions. UvrC both incises the 5' and 3' sides of the lesion. The N-terminal half is responsible for the 3' incision and the C-terminal half is responsible for the 5' incision.</text>
</comment>
<dbReference type="InterPro" id="IPR036876">
    <property type="entry name" value="UVR_dom_sf"/>
</dbReference>
<dbReference type="InterPro" id="IPR001943">
    <property type="entry name" value="UVR_dom"/>
</dbReference>
<dbReference type="InterPro" id="IPR000305">
    <property type="entry name" value="GIY-YIG_endonuc"/>
</dbReference>
<proteinExistence type="inferred from homology"/>
<feature type="coiled-coil region" evidence="8">
    <location>
        <begin position="187"/>
        <end position="214"/>
    </location>
</feature>
<keyword evidence="6 7" id="KW-0742">SOS response</keyword>
<dbReference type="PROSITE" id="PS50165">
    <property type="entry name" value="UVRC"/>
    <property type="match status" value="1"/>
</dbReference>
<evidence type="ECO:0000256" key="2">
    <source>
        <dbReference type="ARBA" id="ARBA00022763"/>
    </source>
</evidence>
<dbReference type="Pfam" id="PF08459">
    <property type="entry name" value="UvrC_RNaseH_dom"/>
    <property type="match status" value="1"/>
</dbReference>
<evidence type="ECO:0000256" key="3">
    <source>
        <dbReference type="ARBA" id="ARBA00022769"/>
    </source>
</evidence>
<dbReference type="PROSITE" id="PS50164">
    <property type="entry name" value="GIY_YIG"/>
    <property type="match status" value="1"/>
</dbReference>
<evidence type="ECO:0000313" key="13">
    <source>
        <dbReference type="Proteomes" id="UP000570823"/>
    </source>
</evidence>
<dbReference type="FunFam" id="3.30.420.340:FF:000001">
    <property type="entry name" value="UvrABC system protein C"/>
    <property type="match status" value="1"/>
</dbReference>
<evidence type="ECO:0000256" key="1">
    <source>
        <dbReference type="ARBA" id="ARBA00022490"/>
    </source>
</evidence>
<keyword evidence="13" id="KW-1185">Reference proteome</keyword>
<sequence>MIDYSVFPEAPGCYLYRDAAGTVIYVGKAKNLRRRVSSYFQKQDHDPKTLRLIAAIAAADYIVTASEAEALILENALIKRHQPKYNIDLKDSKSYAYIHLSAGPYPRIGIARKAGGGGEFFGPFVSAKERDYVLSVVKKSFGLRSCRRIPKRPCLRSHLGTCSAPCAGAIDEAAYAERVRRARAVLKGQAKELVAALREEMEEHARNLRFEQALELRDEIAAIEHLPDRQQIVRRPEHNEDIITYMAKEGNVYLMIFSVVKGTLAEKQEFVFEASDGFFEEFLVQYYGEHEPPKEVVLPEEVGEAVAEYLAERRGSRVAVTVPQRGDKKKLLDLAAKNIELTFFGDRMKIEALQRALHLPEPPEVIECFDISHLSGTAMVGSMVMFRGGKPDRRNYRRFRIRSVEGVDDFAAIAEVVGRRYKRLKEEGGPYPDLVIVDGGKGQLSAAMDMLKEIDVRIPVISIAKREEEIYVPGFPHPIPVGRDEKASLFVQEIRNEAHRFAITYNRLLRGKAMTA</sequence>
<dbReference type="InterPro" id="IPR001162">
    <property type="entry name" value="UvrC_RNase_H_dom"/>
</dbReference>
<feature type="domain" description="UvrC family homology region profile" evidence="11">
    <location>
        <begin position="271"/>
        <end position="451"/>
    </location>
</feature>
<comment type="caution">
    <text evidence="12">The sequence shown here is derived from an EMBL/GenBank/DDBJ whole genome shotgun (WGS) entry which is preliminary data.</text>
</comment>
<keyword evidence="8" id="KW-0175">Coiled coil</keyword>
<dbReference type="RefSeq" id="WP_176788025.1">
    <property type="nucleotide sequence ID" value="NZ_JABXWR010000001.1"/>
</dbReference>
<dbReference type="GO" id="GO:0009381">
    <property type="term" value="F:excinuclease ABC activity"/>
    <property type="evidence" value="ECO:0007669"/>
    <property type="project" value="UniProtKB-UniRule"/>
</dbReference>
<dbReference type="GO" id="GO:0005737">
    <property type="term" value="C:cytoplasm"/>
    <property type="evidence" value="ECO:0007669"/>
    <property type="project" value="UniProtKB-SubCell"/>
</dbReference>
<dbReference type="InterPro" id="IPR035901">
    <property type="entry name" value="GIY-YIG_endonuc_sf"/>
</dbReference>
<keyword evidence="1 7" id="KW-0963">Cytoplasm</keyword>
<dbReference type="CDD" id="cd10434">
    <property type="entry name" value="GIY-YIG_UvrC_Cho"/>
    <property type="match status" value="1"/>
</dbReference>
<feature type="domain" description="GIY-YIG" evidence="10">
    <location>
        <begin position="9"/>
        <end position="87"/>
    </location>
</feature>
<evidence type="ECO:0000256" key="6">
    <source>
        <dbReference type="ARBA" id="ARBA00023236"/>
    </source>
</evidence>
<dbReference type="PANTHER" id="PTHR30562:SF1">
    <property type="entry name" value="UVRABC SYSTEM PROTEIN C"/>
    <property type="match status" value="1"/>
</dbReference>
<dbReference type="NCBIfam" id="TIGR00194">
    <property type="entry name" value="uvrC"/>
    <property type="match status" value="1"/>
</dbReference>
<dbReference type="InterPro" id="IPR047296">
    <property type="entry name" value="GIY-YIG_UvrC_Cho"/>
</dbReference>
<dbReference type="FunFam" id="3.40.1440.10:FF:000001">
    <property type="entry name" value="UvrABC system protein C"/>
    <property type="match status" value="1"/>
</dbReference>
<evidence type="ECO:0000256" key="4">
    <source>
        <dbReference type="ARBA" id="ARBA00022881"/>
    </source>
</evidence>
<comment type="subunit">
    <text evidence="7">Interacts with UvrB in an incision complex.</text>
</comment>
<keyword evidence="4 7" id="KW-0267">Excision nuclease</keyword>
<dbReference type="SUPFAM" id="SSF82771">
    <property type="entry name" value="GIY-YIG endonuclease"/>
    <property type="match status" value="1"/>
</dbReference>
<dbReference type="PROSITE" id="PS50151">
    <property type="entry name" value="UVR"/>
    <property type="match status" value="1"/>
</dbReference>
<gene>
    <name evidence="7" type="primary">uvrC</name>
    <name evidence="12" type="ORF">HWN36_03100</name>
</gene>
<evidence type="ECO:0000256" key="7">
    <source>
        <dbReference type="HAMAP-Rule" id="MF_00203"/>
    </source>
</evidence>
<dbReference type="SMART" id="SM00465">
    <property type="entry name" value="GIYc"/>
    <property type="match status" value="1"/>
</dbReference>
<dbReference type="AlphaFoldDB" id="A0A7K4HN28"/>
<reference evidence="12 13" key="1">
    <citation type="submission" date="2020-06" db="EMBL/GenBank/DDBJ databases">
        <title>Methanofollis fontis sp. nov., a methanogen isolated from marine sediments near a cold seep at Four-Way Closure Ridge offshore southwestern Taiwan.</title>
        <authorList>
            <person name="Chen S.-C."/>
            <person name="Teng N.-H."/>
            <person name="Lin Y.-S."/>
            <person name="Lai M.-C."/>
            <person name="Chen H.-H."/>
            <person name="Wang C.-C."/>
        </authorList>
    </citation>
    <scope>NUCLEOTIDE SEQUENCE [LARGE SCALE GENOMIC DNA]</scope>
    <source>
        <strain evidence="12 13">DSM 2702</strain>
    </source>
</reference>
<name>A0A7K4HN28_9EURY</name>
<accession>A0A7K4HN28</accession>
<dbReference type="OrthoDB" id="121419at2157"/>
<evidence type="ECO:0000259" key="11">
    <source>
        <dbReference type="PROSITE" id="PS50165"/>
    </source>
</evidence>
<dbReference type="GO" id="GO:0003677">
    <property type="term" value="F:DNA binding"/>
    <property type="evidence" value="ECO:0007669"/>
    <property type="project" value="UniProtKB-UniRule"/>
</dbReference>
<dbReference type="Pfam" id="PF02151">
    <property type="entry name" value="UVR"/>
    <property type="match status" value="1"/>
</dbReference>
<dbReference type="Gene3D" id="4.10.860.10">
    <property type="entry name" value="UVR domain"/>
    <property type="match status" value="1"/>
</dbReference>
<organism evidence="12 13">
    <name type="scientific">Methanofollis tationis</name>
    <dbReference type="NCBI Taxonomy" id="81417"/>
    <lineage>
        <taxon>Archaea</taxon>
        <taxon>Methanobacteriati</taxon>
        <taxon>Methanobacteriota</taxon>
        <taxon>Stenosarchaea group</taxon>
        <taxon>Methanomicrobia</taxon>
        <taxon>Methanomicrobiales</taxon>
        <taxon>Methanomicrobiaceae</taxon>
        <taxon>Methanofollis</taxon>
    </lineage>
</organism>
<comment type="subcellular location">
    <subcellularLocation>
        <location evidence="7">Cytoplasm</location>
    </subcellularLocation>
</comment>
<dbReference type="Pfam" id="PF22920">
    <property type="entry name" value="UvrC_RNaseH"/>
    <property type="match status" value="1"/>
</dbReference>
<dbReference type="PANTHER" id="PTHR30562">
    <property type="entry name" value="UVRC/OXIDOREDUCTASE"/>
    <property type="match status" value="1"/>
</dbReference>
<dbReference type="Gene3D" id="3.40.1440.10">
    <property type="entry name" value="GIY-YIG endonuclease"/>
    <property type="match status" value="1"/>
</dbReference>
<dbReference type="InterPro" id="IPR050066">
    <property type="entry name" value="UvrABC_protein_C"/>
</dbReference>
<feature type="domain" description="UVR" evidence="9">
    <location>
        <begin position="191"/>
        <end position="226"/>
    </location>
</feature>
<dbReference type="GO" id="GO:0009380">
    <property type="term" value="C:excinuclease repair complex"/>
    <property type="evidence" value="ECO:0007669"/>
    <property type="project" value="InterPro"/>
</dbReference>
<keyword evidence="3 7" id="KW-0228">DNA excision</keyword>
<evidence type="ECO:0000259" key="9">
    <source>
        <dbReference type="PROSITE" id="PS50151"/>
    </source>
</evidence>
<dbReference type="GO" id="GO:0009432">
    <property type="term" value="P:SOS response"/>
    <property type="evidence" value="ECO:0007669"/>
    <property type="project" value="UniProtKB-UniRule"/>
</dbReference>
<dbReference type="InterPro" id="IPR038476">
    <property type="entry name" value="UvrC_RNase_H_dom_sf"/>
</dbReference>
<dbReference type="Proteomes" id="UP000570823">
    <property type="component" value="Unassembled WGS sequence"/>
</dbReference>
<dbReference type="EMBL" id="JABXWR010000001">
    <property type="protein sequence ID" value="NVO66320.1"/>
    <property type="molecule type" value="Genomic_DNA"/>
</dbReference>
<dbReference type="SUPFAM" id="SSF46600">
    <property type="entry name" value="C-terminal UvrC-binding domain of UvrB"/>
    <property type="match status" value="1"/>
</dbReference>
<dbReference type="Pfam" id="PF01541">
    <property type="entry name" value="GIY-YIG"/>
    <property type="match status" value="1"/>
</dbReference>
<dbReference type="GO" id="GO:0006289">
    <property type="term" value="P:nucleotide-excision repair"/>
    <property type="evidence" value="ECO:0007669"/>
    <property type="project" value="UniProtKB-UniRule"/>
</dbReference>
<evidence type="ECO:0000256" key="5">
    <source>
        <dbReference type="ARBA" id="ARBA00023204"/>
    </source>
</evidence>
<comment type="similarity">
    <text evidence="7">Belongs to the UvrC family.</text>
</comment>
<evidence type="ECO:0000256" key="8">
    <source>
        <dbReference type="SAM" id="Coils"/>
    </source>
</evidence>
<evidence type="ECO:0000313" key="12">
    <source>
        <dbReference type="EMBL" id="NVO66320.1"/>
    </source>
</evidence>
<dbReference type="Gene3D" id="3.30.420.340">
    <property type="entry name" value="UvrC, RNAse H endonuclease domain"/>
    <property type="match status" value="1"/>
</dbReference>
<evidence type="ECO:0000259" key="10">
    <source>
        <dbReference type="PROSITE" id="PS50164"/>
    </source>
</evidence>
<keyword evidence="2 7" id="KW-0227">DNA damage</keyword>
<dbReference type="InterPro" id="IPR004791">
    <property type="entry name" value="UvrC"/>
</dbReference>
<keyword evidence="5 7" id="KW-0234">DNA repair</keyword>
<dbReference type="HAMAP" id="MF_00203">
    <property type="entry name" value="UvrC"/>
    <property type="match status" value="1"/>
</dbReference>